<evidence type="ECO:0000259" key="1">
    <source>
        <dbReference type="Pfam" id="PF00857"/>
    </source>
</evidence>
<dbReference type="RefSeq" id="WP_012939657.1">
    <property type="nucleotide sequence ID" value="NC_013741.1"/>
</dbReference>
<dbReference type="AlphaFoldDB" id="D2RG96"/>
<sequence length="172" mass="19664">MHCLIVIDFQERLVKHIQNVEDIINNSIKLIKAYKVFGLPILITEQKKLGGTIGVIKDLIDVKPIQKMSFSCLRCEEFYREFKRLSPKRVALIGIEAHICILQTALDLLKEGCEVYVAVDCIGSRKQIDKDVAVLRMMQEGVKLCTAESLIYEIMKTAEHEKFKEILEIVKG</sequence>
<dbReference type="InterPro" id="IPR000868">
    <property type="entry name" value="Isochorismatase-like_dom"/>
</dbReference>
<dbReference type="STRING" id="572546.Arcpr_0251"/>
<name>D2RG96_ARCPA</name>
<dbReference type="PANTHER" id="PTHR14119:SF3">
    <property type="entry name" value="ISOCHORISMATASE DOMAIN-CONTAINING PROTEIN 2"/>
    <property type="match status" value="1"/>
</dbReference>
<keyword evidence="3" id="KW-1185">Reference proteome</keyword>
<dbReference type="Gene3D" id="3.40.50.850">
    <property type="entry name" value="Isochorismatase-like"/>
    <property type="match status" value="1"/>
</dbReference>
<dbReference type="SUPFAM" id="SSF52499">
    <property type="entry name" value="Isochorismatase-like hydrolases"/>
    <property type="match status" value="1"/>
</dbReference>
<dbReference type="Proteomes" id="UP000001901">
    <property type="component" value="Chromosome"/>
</dbReference>
<organism evidence="2 3">
    <name type="scientific">Archaeoglobus profundus (strain DSM 5631 / JCM 9629 / NBRC 100127 / Av18)</name>
    <dbReference type="NCBI Taxonomy" id="572546"/>
    <lineage>
        <taxon>Archaea</taxon>
        <taxon>Methanobacteriati</taxon>
        <taxon>Methanobacteriota</taxon>
        <taxon>Archaeoglobi</taxon>
        <taxon>Archaeoglobales</taxon>
        <taxon>Archaeoglobaceae</taxon>
        <taxon>Archaeoglobus</taxon>
    </lineage>
</organism>
<dbReference type="OrthoDB" id="9194at2157"/>
<feature type="domain" description="Isochorismatase-like" evidence="1">
    <location>
        <begin position="3"/>
        <end position="148"/>
    </location>
</feature>
<dbReference type="GO" id="GO:0016787">
    <property type="term" value="F:hydrolase activity"/>
    <property type="evidence" value="ECO:0007669"/>
    <property type="project" value="UniProtKB-KW"/>
</dbReference>
<dbReference type="InterPro" id="IPR036380">
    <property type="entry name" value="Isochorismatase-like_sf"/>
</dbReference>
<dbReference type="GeneID" id="8738902"/>
<gene>
    <name evidence="2" type="ordered locus">Arcpr_0251</name>
</gene>
<evidence type="ECO:0000313" key="3">
    <source>
        <dbReference type="Proteomes" id="UP000001901"/>
    </source>
</evidence>
<keyword evidence="2" id="KW-0378">Hydrolase</keyword>
<accession>D2RG96</accession>
<reference evidence="2 3" key="1">
    <citation type="journal article" date="2010" name="Stand. Genomic Sci.">
        <title>Complete genome sequence of Archaeoglobus profundus type strain (AV18).</title>
        <authorList>
            <person name="von Jan M."/>
            <person name="Lapidus A."/>
            <person name="Del Rio T.G."/>
            <person name="Copeland A."/>
            <person name="Tice H."/>
            <person name="Cheng J.F."/>
            <person name="Lucas S."/>
            <person name="Chen F."/>
            <person name="Nolan M."/>
            <person name="Goodwin L."/>
            <person name="Han C."/>
            <person name="Pitluck S."/>
            <person name="Liolios K."/>
            <person name="Ivanova N."/>
            <person name="Mavromatis K."/>
            <person name="Ovchinnikova G."/>
            <person name="Chertkov O."/>
            <person name="Pati A."/>
            <person name="Chen A."/>
            <person name="Palaniappan K."/>
            <person name="Land M."/>
            <person name="Hauser L."/>
            <person name="Chang Y.J."/>
            <person name="Jeffries C.D."/>
            <person name="Saunders E."/>
            <person name="Brettin T."/>
            <person name="Detter J.C."/>
            <person name="Chain P."/>
            <person name="Eichinger K."/>
            <person name="Huber H."/>
            <person name="Spring S."/>
            <person name="Rohde M."/>
            <person name="Goker M."/>
            <person name="Wirth R."/>
            <person name="Woyke T."/>
            <person name="Bristow J."/>
            <person name="Eisen J.A."/>
            <person name="Markowitz V."/>
            <person name="Hugenholtz P."/>
            <person name="Kyrpides N.C."/>
            <person name="Klenk H.P."/>
        </authorList>
    </citation>
    <scope>NUCLEOTIDE SEQUENCE [LARGE SCALE GENOMIC DNA]</scope>
    <source>
        <strain evidence="3">DSM 5631 / JCM 9629 / NBRC 100127 / Av18</strain>
    </source>
</reference>
<dbReference type="PANTHER" id="PTHR14119">
    <property type="entry name" value="HYDROLASE"/>
    <property type="match status" value="1"/>
</dbReference>
<dbReference type="EMBL" id="CP001857">
    <property type="protein sequence ID" value="ADB57321.1"/>
    <property type="molecule type" value="Genomic_DNA"/>
</dbReference>
<dbReference type="KEGG" id="apo:Arcpr_0251"/>
<dbReference type="HOGENOM" id="CLU_066901_0_1_2"/>
<protein>
    <submittedName>
        <fullName evidence="2">Isochorismatase hydrolase</fullName>
    </submittedName>
</protein>
<dbReference type="Pfam" id="PF00857">
    <property type="entry name" value="Isochorismatase"/>
    <property type="match status" value="1"/>
</dbReference>
<dbReference type="CDD" id="cd01012">
    <property type="entry name" value="YcaC_related"/>
    <property type="match status" value="1"/>
</dbReference>
<dbReference type="InterPro" id="IPR050993">
    <property type="entry name" value="Isochorismatase_domain"/>
</dbReference>
<dbReference type="PaxDb" id="572546-Arcpr_0251"/>
<dbReference type="eggNOG" id="arCOG01943">
    <property type="taxonomic scope" value="Archaea"/>
</dbReference>
<proteinExistence type="predicted"/>
<evidence type="ECO:0000313" key="2">
    <source>
        <dbReference type="EMBL" id="ADB57321.1"/>
    </source>
</evidence>